<dbReference type="EMBL" id="AVOT02005384">
    <property type="protein sequence ID" value="MBW0478934.1"/>
    <property type="molecule type" value="Genomic_DNA"/>
</dbReference>
<gene>
    <name evidence="1" type="ORF">O181_018649</name>
</gene>
<evidence type="ECO:0000313" key="1">
    <source>
        <dbReference type="EMBL" id="MBW0478934.1"/>
    </source>
</evidence>
<evidence type="ECO:0000313" key="2">
    <source>
        <dbReference type="Proteomes" id="UP000765509"/>
    </source>
</evidence>
<comment type="caution">
    <text evidence="1">The sequence shown here is derived from an EMBL/GenBank/DDBJ whole genome shotgun (WGS) entry which is preliminary data.</text>
</comment>
<proteinExistence type="predicted"/>
<dbReference type="Proteomes" id="UP000765509">
    <property type="component" value="Unassembled WGS sequence"/>
</dbReference>
<accession>A0A9Q3C5N0</accession>
<dbReference type="InterPro" id="IPR006912">
    <property type="entry name" value="Harbinger_derived_prot"/>
</dbReference>
<reference evidence="1" key="1">
    <citation type="submission" date="2021-03" db="EMBL/GenBank/DDBJ databases">
        <title>Draft genome sequence of rust myrtle Austropuccinia psidii MF-1, a brazilian biotype.</title>
        <authorList>
            <person name="Quecine M.C."/>
            <person name="Pachon D.M.R."/>
            <person name="Bonatelli M.L."/>
            <person name="Correr F.H."/>
            <person name="Franceschini L.M."/>
            <person name="Leite T.F."/>
            <person name="Margarido G.R.A."/>
            <person name="Almeida C.A."/>
            <person name="Ferrarezi J.A."/>
            <person name="Labate C.A."/>
        </authorList>
    </citation>
    <scope>NUCLEOTIDE SEQUENCE</scope>
    <source>
        <strain evidence="1">MF-1</strain>
    </source>
</reference>
<sequence>MQRPLFLKILSALENQYLYFKQAKKAAGKIGLTGLQKITASMRHLSYGASADQVDKYLQLSEKTSLRSLHQFWEGIIELYGPTYLLYPNKNNIEHLMNMGEKRGFPGMLGSVDCMHWVWKNCPCAWEGQHKGKEKFYCKIYGSGMPGSHNGLNVLNHSPLFDQILTGNAPPCRYTINGSNYEMEYYLADGIYPDWATLLKTISQPQGAKRQYFAQMQDQK</sequence>
<dbReference type="PANTHER" id="PTHR47150">
    <property type="entry name" value="OS12G0169200 PROTEIN"/>
    <property type="match status" value="1"/>
</dbReference>
<name>A0A9Q3C5N0_9BASI</name>
<dbReference type="Pfam" id="PF04827">
    <property type="entry name" value="Plant_tran"/>
    <property type="match status" value="1"/>
</dbReference>
<protein>
    <submittedName>
        <fullName evidence="1">Uncharacterized protein</fullName>
    </submittedName>
</protein>
<dbReference type="OrthoDB" id="2506095at2759"/>
<dbReference type="PANTHER" id="PTHR47150:SF7">
    <property type="entry name" value="NUCLEASE"/>
    <property type="match status" value="1"/>
</dbReference>
<organism evidence="1 2">
    <name type="scientific">Austropuccinia psidii MF-1</name>
    <dbReference type="NCBI Taxonomy" id="1389203"/>
    <lineage>
        <taxon>Eukaryota</taxon>
        <taxon>Fungi</taxon>
        <taxon>Dikarya</taxon>
        <taxon>Basidiomycota</taxon>
        <taxon>Pucciniomycotina</taxon>
        <taxon>Pucciniomycetes</taxon>
        <taxon>Pucciniales</taxon>
        <taxon>Sphaerophragmiaceae</taxon>
        <taxon>Austropuccinia</taxon>
    </lineage>
</organism>
<keyword evidence="2" id="KW-1185">Reference proteome</keyword>
<dbReference type="AlphaFoldDB" id="A0A9Q3C5N0"/>